<comment type="similarity">
    <text evidence="1">Belongs to the TolB family.</text>
</comment>
<sequence>MPQRPNFARRGRSLLPGQVSELVIIDLDGGSRQVLFTADEIIEAPNWTPDGKTLVFNAGGELWTIAADGTGEIEKLDTGPLSDLNNDHVLSPDGSTVYVSSDDGHLYALPITGGTPRRVSNSYPHRHHYYLHGISPDGKTLSYVGINAVGNNQWAKVNIWTIPAAGGPDTQLTDVLLPNDGAEYSRDGQWIWFNSEQGSPGHAQIFKMRTDGSELTQITFDERVNWFPHFAPDGQSIAYLSYPPGTKGHPADKDVILRFMRPDGTGTRDIIGFNGGQGTINVNSWAPDSRRFAYVAYPGGA</sequence>
<comment type="caution">
    <text evidence="2">The sequence shown here is derived from an EMBL/GenBank/DDBJ whole genome shotgun (WGS) entry which is preliminary data.</text>
</comment>
<reference evidence="2 3" key="1">
    <citation type="journal article" date="2015" name="Genome Announc.">
        <title>Genome Assemblies of Three Soil-Associated Devosia species: D. insulae, D. limi, and D. soli.</title>
        <authorList>
            <person name="Hassan Y.I."/>
            <person name="Lepp D."/>
            <person name="Zhou T."/>
        </authorList>
    </citation>
    <scope>NUCLEOTIDE SEQUENCE [LARGE SCALE GENOMIC DNA]</scope>
    <source>
        <strain evidence="2 3">DS-56</strain>
    </source>
</reference>
<accession>A0A1E5XPB9</accession>
<name>A0A1E5XPB9_9HYPH</name>
<organism evidence="2 3">
    <name type="scientific">Devosia insulae DS-56</name>
    <dbReference type="NCBI Taxonomy" id="1116389"/>
    <lineage>
        <taxon>Bacteria</taxon>
        <taxon>Pseudomonadati</taxon>
        <taxon>Pseudomonadota</taxon>
        <taxon>Alphaproteobacteria</taxon>
        <taxon>Hyphomicrobiales</taxon>
        <taxon>Devosiaceae</taxon>
        <taxon>Devosia</taxon>
    </lineage>
</organism>
<dbReference type="InterPro" id="IPR011042">
    <property type="entry name" value="6-blade_b-propeller_TolB-like"/>
</dbReference>
<dbReference type="SUPFAM" id="SSF82171">
    <property type="entry name" value="DPP6 N-terminal domain-like"/>
    <property type="match status" value="1"/>
</dbReference>
<dbReference type="PANTHER" id="PTHR36842">
    <property type="entry name" value="PROTEIN TOLB HOMOLOG"/>
    <property type="match status" value="1"/>
</dbReference>
<dbReference type="Gene3D" id="2.120.10.30">
    <property type="entry name" value="TolB, C-terminal domain"/>
    <property type="match status" value="1"/>
</dbReference>
<dbReference type="InterPro" id="IPR011659">
    <property type="entry name" value="WD40"/>
</dbReference>
<protein>
    <submittedName>
        <fullName evidence="2">Biopolymer transporter Tol</fullName>
    </submittedName>
</protein>
<evidence type="ECO:0000313" key="2">
    <source>
        <dbReference type="EMBL" id="OEO30452.1"/>
    </source>
</evidence>
<keyword evidence="3" id="KW-1185">Reference proteome</keyword>
<dbReference type="RefSeq" id="WP_069910320.1">
    <property type="nucleotide sequence ID" value="NZ_LAJE02000205.1"/>
</dbReference>
<dbReference type="EMBL" id="LAJE02000205">
    <property type="protein sequence ID" value="OEO30452.1"/>
    <property type="molecule type" value="Genomic_DNA"/>
</dbReference>
<dbReference type="PANTHER" id="PTHR36842:SF1">
    <property type="entry name" value="PROTEIN TOLB"/>
    <property type="match status" value="1"/>
</dbReference>
<evidence type="ECO:0000256" key="1">
    <source>
        <dbReference type="ARBA" id="ARBA00009820"/>
    </source>
</evidence>
<proteinExistence type="inferred from homology"/>
<evidence type="ECO:0000313" key="3">
    <source>
        <dbReference type="Proteomes" id="UP000095463"/>
    </source>
</evidence>
<gene>
    <name evidence="2" type="ORF">VW23_021165</name>
</gene>
<dbReference type="Pfam" id="PF07676">
    <property type="entry name" value="PD40"/>
    <property type="match status" value="2"/>
</dbReference>
<dbReference type="AlphaFoldDB" id="A0A1E5XPB9"/>
<dbReference type="Proteomes" id="UP000095463">
    <property type="component" value="Unassembled WGS sequence"/>
</dbReference>